<feature type="compositionally biased region" description="Basic residues" evidence="1">
    <location>
        <begin position="1"/>
        <end position="24"/>
    </location>
</feature>
<feature type="non-terminal residue" evidence="2">
    <location>
        <position position="227"/>
    </location>
</feature>
<feature type="region of interest" description="Disordered" evidence="1">
    <location>
        <begin position="131"/>
        <end position="227"/>
    </location>
</feature>
<feature type="compositionally biased region" description="Basic and acidic residues" evidence="1">
    <location>
        <begin position="31"/>
        <end position="45"/>
    </location>
</feature>
<evidence type="ECO:0000313" key="2">
    <source>
        <dbReference type="EMBL" id="CAA9306285.1"/>
    </source>
</evidence>
<dbReference type="AlphaFoldDB" id="A0A6J4KIR9"/>
<sequence length="227" mass="25294">DPSLHPPRRARRPRVPRRHHRARRVVGAAAEGREGLLRRRPRDPLVGRAPLGGRQRDERADLHQHPGARLRRRPRLPPDRRRLPDRPHRRGVHSAAALLPGGARHRLRAARAAVRAGDAALHLDRLHGHARARRLRARVRDGDPDRAHPRRRDRPPLRDAGGDPHPRPAHGGLHLQGRDEGGGLDGDGAGGRLHLRRAVGDRDPRAGGARRVGRDHRPGRRAGQAAR</sequence>
<feature type="compositionally biased region" description="Basic and acidic residues" evidence="1">
    <location>
        <begin position="154"/>
        <end position="166"/>
    </location>
</feature>
<feature type="compositionally biased region" description="Basic and acidic residues" evidence="1">
    <location>
        <begin position="76"/>
        <end position="86"/>
    </location>
</feature>
<name>A0A6J4KIR9_9BACT</name>
<feature type="compositionally biased region" description="Basic residues" evidence="1">
    <location>
        <begin position="66"/>
        <end position="75"/>
    </location>
</feature>
<feature type="region of interest" description="Disordered" evidence="1">
    <location>
        <begin position="1"/>
        <end position="100"/>
    </location>
</feature>
<proteinExistence type="predicted"/>
<reference evidence="2" key="1">
    <citation type="submission" date="2020-02" db="EMBL/GenBank/DDBJ databases">
        <authorList>
            <person name="Meier V. D."/>
        </authorList>
    </citation>
    <scope>NUCLEOTIDE SEQUENCE</scope>
    <source>
        <strain evidence="2">AVDCRST_MAG11</strain>
    </source>
</reference>
<organism evidence="2">
    <name type="scientific">uncultured Gemmatimonadaceae bacterium</name>
    <dbReference type="NCBI Taxonomy" id="246130"/>
    <lineage>
        <taxon>Bacteria</taxon>
        <taxon>Pseudomonadati</taxon>
        <taxon>Gemmatimonadota</taxon>
        <taxon>Gemmatimonadia</taxon>
        <taxon>Gemmatimonadales</taxon>
        <taxon>Gemmatimonadaceae</taxon>
        <taxon>environmental samples</taxon>
    </lineage>
</organism>
<protein>
    <submittedName>
        <fullName evidence="2">Sodium/solute symporter</fullName>
    </submittedName>
</protein>
<feature type="non-terminal residue" evidence="2">
    <location>
        <position position="1"/>
    </location>
</feature>
<dbReference type="EMBL" id="CADCTU010000269">
    <property type="protein sequence ID" value="CAA9306285.1"/>
    <property type="molecule type" value="Genomic_DNA"/>
</dbReference>
<gene>
    <name evidence="2" type="ORF">AVDCRST_MAG11-1173</name>
</gene>
<feature type="compositionally biased region" description="Basic residues" evidence="1">
    <location>
        <begin position="211"/>
        <end position="220"/>
    </location>
</feature>
<feature type="compositionally biased region" description="Basic and acidic residues" evidence="1">
    <location>
        <begin position="138"/>
        <end position="147"/>
    </location>
</feature>
<evidence type="ECO:0000256" key="1">
    <source>
        <dbReference type="SAM" id="MobiDB-lite"/>
    </source>
</evidence>
<accession>A0A6J4KIR9</accession>
<feature type="compositionally biased region" description="Basic and acidic residues" evidence="1">
    <location>
        <begin position="54"/>
        <end position="64"/>
    </location>
</feature>